<dbReference type="InterPro" id="IPR002931">
    <property type="entry name" value="Transglutaminase-like"/>
</dbReference>
<dbReference type="OrthoDB" id="3651060at2"/>
<dbReference type="Pfam" id="PF01841">
    <property type="entry name" value="Transglut_core"/>
    <property type="match status" value="1"/>
</dbReference>
<feature type="compositionally biased region" description="Pro residues" evidence="1">
    <location>
        <begin position="609"/>
        <end position="621"/>
    </location>
</feature>
<feature type="transmembrane region" description="Helical" evidence="2">
    <location>
        <begin position="630"/>
        <end position="658"/>
    </location>
</feature>
<reference evidence="4 5" key="1">
    <citation type="submission" date="2018-09" db="EMBL/GenBank/DDBJ databases">
        <title>Novel species of Cryobacterium.</title>
        <authorList>
            <person name="Liu Q."/>
            <person name="Xin Y.-H."/>
        </authorList>
    </citation>
    <scope>NUCLEOTIDE SEQUENCE [LARGE SCALE GENOMIC DNA]</scope>
    <source>
        <strain evidence="4 5">Hh39</strain>
    </source>
</reference>
<keyword evidence="5" id="KW-1185">Reference proteome</keyword>
<keyword evidence="2" id="KW-0472">Membrane</keyword>
<dbReference type="EMBL" id="QZVS01000057">
    <property type="protein sequence ID" value="RJT90668.1"/>
    <property type="molecule type" value="Genomic_DNA"/>
</dbReference>
<keyword evidence="2" id="KW-1133">Transmembrane helix</keyword>
<accession>A0A3A5MU49</accession>
<dbReference type="SUPFAM" id="SSF54001">
    <property type="entry name" value="Cysteine proteinases"/>
    <property type="match status" value="1"/>
</dbReference>
<comment type="caution">
    <text evidence="4">The sequence shown here is derived from an EMBL/GenBank/DDBJ whole genome shotgun (WGS) entry which is preliminary data.</text>
</comment>
<dbReference type="Gene3D" id="3.10.620.30">
    <property type="match status" value="1"/>
</dbReference>
<feature type="transmembrane region" description="Helical" evidence="2">
    <location>
        <begin position="180"/>
        <end position="197"/>
    </location>
</feature>
<keyword evidence="2" id="KW-0812">Transmembrane</keyword>
<gene>
    <name evidence="4" type="ORF">D6T64_03340</name>
</gene>
<dbReference type="PANTHER" id="PTHR42736">
    <property type="entry name" value="PROTEIN-GLUTAMINE GAMMA-GLUTAMYLTRANSFERASE"/>
    <property type="match status" value="1"/>
</dbReference>
<dbReference type="AlphaFoldDB" id="A0A3A5MU49"/>
<sequence>MTGRQRRAPLRAPDVVGNLVALLLVTCAASATLWPSYQSRAFVIMVAGGFLLGATVAVLGARFRWPAWLVILMSIGGFGIVGVPLAVPARAVNGVLPTTEGVRELFTATVLGWKQLVTIALPVGDYQALLVPALILVLGSTVVGLSVALRSAHGELAVLAPVGLFLAGILLGPSRAARPVELGLAFLVLLLGWLLWFRWRRRAAATRLVAAQSTRTIESVSDRRLAGARRLVSAAVIVALAIGGGTAASIAVPPTGVRDVVRSHVQQPFNPNDYASPLSAFRSYLQSPTVDETLFEVTGLPAGALLRLATLDSYNGVVYSVGSDDAEAESASGSVESGSFTRLPYRLDQSAVDGDDVVLQVEVFGYTGVWVPGTGQLEQVVFGGDTAVARSDSFYYNDVGGSAAVLGGLTRGDRYESRSVVPTFDGNLADALPGSALLPPVTVPDGMLSALERARQAGQGPGERLQAMLADLIAEGYISHGVGADEPVSRSGHGADRLTELFTDVPMLGDAEQYAVAAAILARGLGFPARVVLGFAPDATADPAGAVTVTGADVTAWLEVQTSADGWVTVDPNPAVREVPAKEPDDPTVVSRPQSVLPPPVVDTEDPSDAPPPDTSVEDPPAPIDPLLELLFAVLRITGLSLLALFVLLSPVIAMVVIKSRRRYLRRSRGTPAARIAGGWREFADTVTDFNGLSAAGMTRAELAESVGGVPTVGGTPPVVFAGLVDRAVFAPGPSSSADADRVWASVGALRRSLAVEHTRRDRLRALLSLRSFGRYAGGRKSTRGAGIRGAGAES</sequence>
<feature type="transmembrane region" description="Helical" evidence="2">
    <location>
        <begin position="156"/>
        <end position="174"/>
    </location>
</feature>
<dbReference type="RefSeq" id="WP_119971574.1">
    <property type="nucleotide sequence ID" value="NZ_JBHSQA010000003.1"/>
</dbReference>
<dbReference type="InterPro" id="IPR038765">
    <property type="entry name" value="Papain-like_cys_pep_sf"/>
</dbReference>
<name>A0A3A5MU49_9MICO</name>
<dbReference type="PANTHER" id="PTHR42736:SF1">
    <property type="entry name" value="PROTEIN-GLUTAMINE GAMMA-GLUTAMYLTRANSFERASE"/>
    <property type="match status" value="1"/>
</dbReference>
<protein>
    <recommendedName>
        <fullName evidence="3">Transglutaminase-like domain-containing protein</fullName>
    </recommendedName>
</protein>
<evidence type="ECO:0000256" key="2">
    <source>
        <dbReference type="SAM" id="Phobius"/>
    </source>
</evidence>
<feature type="transmembrane region" description="Helical" evidence="2">
    <location>
        <begin position="12"/>
        <end position="34"/>
    </location>
</feature>
<evidence type="ECO:0000259" key="3">
    <source>
        <dbReference type="SMART" id="SM00460"/>
    </source>
</evidence>
<dbReference type="Proteomes" id="UP000272015">
    <property type="component" value="Unassembled WGS sequence"/>
</dbReference>
<dbReference type="InterPro" id="IPR052901">
    <property type="entry name" value="Bact_TGase-like"/>
</dbReference>
<organism evidence="4 5">
    <name type="scientific">Cryobacterium melibiosiphilum</name>
    <dbReference type="NCBI Taxonomy" id="995039"/>
    <lineage>
        <taxon>Bacteria</taxon>
        <taxon>Bacillati</taxon>
        <taxon>Actinomycetota</taxon>
        <taxon>Actinomycetes</taxon>
        <taxon>Micrococcales</taxon>
        <taxon>Microbacteriaceae</taxon>
        <taxon>Cryobacterium</taxon>
    </lineage>
</organism>
<evidence type="ECO:0000313" key="4">
    <source>
        <dbReference type="EMBL" id="RJT90668.1"/>
    </source>
</evidence>
<proteinExistence type="predicted"/>
<feature type="transmembrane region" description="Helical" evidence="2">
    <location>
        <begin position="126"/>
        <end position="149"/>
    </location>
</feature>
<evidence type="ECO:0000256" key="1">
    <source>
        <dbReference type="SAM" id="MobiDB-lite"/>
    </source>
</evidence>
<feature type="domain" description="Transglutaminase-like" evidence="3">
    <location>
        <begin position="502"/>
        <end position="574"/>
    </location>
</feature>
<dbReference type="SMART" id="SM00460">
    <property type="entry name" value="TGc"/>
    <property type="match status" value="1"/>
</dbReference>
<evidence type="ECO:0000313" key="5">
    <source>
        <dbReference type="Proteomes" id="UP000272015"/>
    </source>
</evidence>
<feature type="transmembrane region" description="Helical" evidence="2">
    <location>
        <begin position="40"/>
        <end position="60"/>
    </location>
</feature>
<feature type="transmembrane region" description="Helical" evidence="2">
    <location>
        <begin position="67"/>
        <end position="87"/>
    </location>
</feature>
<feature type="transmembrane region" description="Helical" evidence="2">
    <location>
        <begin position="231"/>
        <end position="252"/>
    </location>
</feature>
<feature type="region of interest" description="Disordered" evidence="1">
    <location>
        <begin position="569"/>
        <end position="621"/>
    </location>
</feature>